<gene>
    <name evidence="1" type="ORF">ENL07_07120</name>
</gene>
<proteinExistence type="predicted"/>
<dbReference type="AlphaFoldDB" id="A0A7C5HSW8"/>
<reference evidence="1" key="1">
    <citation type="journal article" date="2020" name="mSystems">
        <title>Genome- and Community-Level Interaction Insights into Carbon Utilization and Element Cycling Functions of Hydrothermarchaeota in Hydrothermal Sediment.</title>
        <authorList>
            <person name="Zhou Z."/>
            <person name="Liu Y."/>
            <person name="Xu W."/>
            <person name="Pan J."/>
            <person name="Luo Z.H."/>
            <person name="Li M."/>
        </authorList>
    </citation>
    <scope>NUCLEOTIDE SEQUENCE [LARGE SCALE GENOMIC DNA]</scope>
    <source>
        <strain evidence="1">HyVt-633</strain>
    </source>
</reference>
<dbReference type="Proteomes" id="UP000886058">
    <property type="component" value="Unassembled WGS sequence"/>
</dbReference>
<evidence type="ECO:0000313" key="1">
    <source>
        <dbReference type="EMBL" id="HHE32387.1"/>
    </source>
</evidence>
<organism evidence="1">
    <name type="scientific">Chlorobaculum parvum</name>
    <dbReference type="NCBI Taxonomy" id="274539"/>
    <lineage>
        <taxon>Bacteria</taxon>
        <taxon>Pseudomonadati</taxon>
        <taxon>Chlorobiota</taxon>
        <taxon>Chlorobiia</taxon>
        <taxon>Chlorobiales</taxon>
        <taxon>Chlorobiaceae</taxon>
        <taxon>Chlorobaculum</taxon>
    </lineage>
</organism>
<protein>
    <submittedName>
        <fullName evidence="1">Uncharacterized protein</fullName>
    </submittedName>
</protein>
<dbReference type="EMBL" id="DRSQ01000144">
    <property type="protein sequence ID" value="HHE32387.1"/>
    <property type="molecule type" value="Genomic_DNA"/>
</dbReference>
<name>A0A7C5HSW8_9CHLB</name>
<accession>A0A7C5HSW8</accession>
<sequence>MLKETASAVGAAFVFSPIGMPIVAHGLAGLLVGTATLHVVNGVINDVKGAGDTLRRESIQQAESQGDDQE</sequence>
<comment type="caution">
    <text evidence="1">The sequence shown here is derived from an EMBL/GenBank/DDBJ whole genome shotgun (WGS) entry which is preliminary data.</text>
</comment>